<protein>
    <submittedName>
        <fullName evidence="3">Uncharacterized protein</fullName>
    </submittedName>
</protein>
<organism evidence="3 4">
    <name type="scientific">Acorus calamus</name>
    <name type="common">Sweet flag</name>
    <dbReference type="NCBI Taxonomy" id="4465"/>
    <lineage>
        <taxon>Eukaryota</taxon>
        <taxon>Viridiplantae</taxon>
        <taxon>Streptophyta</taxon>
        <taxon>Embryophyta</taxon>
        <taxon>Tracheophyta</taxon>
        <taxon>Spermatophyta</taxon>
        <taxon>Magnoliopsida</taxon>
        <taxon>Liliopsida</taxon>
        <taxon>Acoraceae</taxon>
        <taxon>Acorus</taxon>
    </lineage>
</organism>
<keyword evidence="2" id="KW-0012">Acyltransferase</keyword>
<sequence>MAHNIHGGHVRVTNLSKVGPLSTPQNLSFFDQFLALTPPIRTLQLFSTVGLPFPIIVATLRESLSKALQHFLPLSGKLARCAHGFEIRYDCPDEGVVFIEAECDAEFERVVGEGEAYVRAEELVPRINVRDVPMEVLAVQVTRVGEDGVAVGVAMHHVVGDGRAYWSFVKAWAEICRTGGLEARARPLVDRDVVRDSLGLSKFFFESSTSQVTKRNPPPPPDTAPATRKTFVLNRPYIQQLKQTAVANSQKTHHPLDWVSSFEAVCAHAWVSATRARRVPARASTVFNFTVDCRSLLDPALPETYFGNALKPCFVEVEACELLRDDGFARACAALHGRVREAMEGDPISDWKSWPDWAERLGDASLVGVHVVSSPKFRSYDVDFGWGKPRWIEFVPLVPDAAGTMVVADARDDEGGVQVTMVLAQAHMDEFSVLFMGGA</sequence>
<dbReference type="GO" id="GO:0016747">
    <property type="term" value="F:acyltransferase activity, transferring groups other than amino-acyl groups"/>
    <property type="evidence" value="ECO:0007669"/>
    <property type="project" value="UniProtKB-ARBA"/>
</dbReference>
<proteinExistence type="predicted"/>
<evidence type="ECO:0000313" key="4">
    <source>
        <dbReference type="Proteomes" id="UP001180020"/>
    </source>
</evidence>
<dbReference type="InterPro" id="IPR023213">
    <property type="entry name" value="CAT-like_dom_sf"/>
</dbReference>
<keyword evidence="1" id="KW-0808">Transferase</keyword>
<dbReference type="PANTHER" id="PTHR31625">
    <property type="match status" value="1"/>
</dbReference>
<evidence type="ECO:0000313" key="3">
    <source>
        <dbReference type="EMBL" id="KAK1302286.1"/>
    </source>
</evidence>
<dbReference type="SUPFAM" id="SSF52777">
    <property type="entry name" value="CoA-dependent acyltransferases"/>
    <property type="match status" value="1"/>
</dbReference>
<dbReference type="InterPro" id="IPR051504">
    <property type="entry name" value="Plant_metabolite_acyltrans"/>
</dbReference>
<dbReference type="Pfam" id="PF02458">
    <property type="entry name" value="Transferase"/>
    <property type="match status" value="1"/>
</dbReference>
<keyword evidence="4" id="KW-1185">Reference proteome</keyword>
<evidence type="ECO:0000256" key="1">
    <source>
        <dbReference type="ARBA" id="ARBA00022679"/>
    </source>
</evidence>
<gene>
    <name evidence="3" type="ORF">QJS10_CPB12g01297</name>
</gene>
<dbReference type="EMBL" id="JAUJYO010000012">
    <property type="protein sequence ID" value="KAK1302286.1"/>
    <property type="molecule type" value="Genomic_DNA"/>
</dbReference>
<reference evidence="3" key="2">
    <citation type="submission" date="2023-06" db="EMBL/GenBank/DDBJ databases">
        <authorList>
            <person name="Ma L."/>
            <person name="Liu K.-W."/>
            <person name="Li Z."/>
            <person name="Hsiao Y.-Y."/>
            <person name="Qi Y."/>
            <person name="Fu T."/>
            <person name="Tang G."/>
            <person name="Zhang D."/>
            <person name="Sun W.-H."/>
            <person name="Liu D.-K."/>
            <person name="Li Y."/>
            <person name="Chen G.-Z."/>
            <person name="Liu X.-D."/>
            <person name="Liao X.-Y."/>
            <person name="Jiang Y.-T."/>
            <person name="Yu X."/>
            <person name="Hao Y."/>
            <person name="Huang J."/>
            <person name="Zhao X.-W."/>
            <person name="Ke S."/>
            <person name="Chen Y.-Y."/>
            <person name="Wu W.-L."/>
            <person name="Hsu J.-L."/>
            <person name="Lin Y.-F."/>
            <person name="Huang M.-D."/>
            <person name="Li C.-Y."/>
            <person name="Huang L."/>
            <person name="Wang Z.-W."/>
            <person name="Zhao X."/>
            <person name="Zhong W.-Y."/>
            <person name="Peng D.-H."/>
            <person name="Ahmad S."/>
            <person name="Lan S."/>
            <person name="Zhang J.-S."/>
            <person name="Tsai W.-C."/>
            <person name="Van De Peer Y."/>
            <person name="Liu Z.-J."/>
        </authorList>
    </citation>
    <scope>NUCLEOTIDE SEQUENCE</scope>
    <source>
        <strain evidence="3">CP</strain>
        <tissue evidence="3">Leaves</tissue>
    </source>
</reference>
<accession>A0AAV9DKV2</accession>
<dbReference type="Proteomes" id="UP001180020">
    <property type="component" value="Unassembled WGS sequence"/>
</dbReference>
<reference evidence="3" key="1">
    <citation type="journal article" date="2023" name="Nat. Commun.">
        <title>Diploid and tetraploid genomes of Acorus and the evolution of monocots.</title>
        <authorList>
            <person name="Ma L."/>
            <person name="Liu K.W."/>
            <person name="Li Z."/>
            <person name="Hsiao Y.Y."/>
            <person name="Qi Y."/>
            <person name="Fu T."/>
            <person name="Tang G.D."/>
            <person name="Zhang D."/>
            <person name="Sun W.H."/>
            <person name="Liu D.K."/>
            <person name="Li Y."/>
            <person name="Chen G.Z."/>
            <person name="Liu X.D."/>
            <person name="Liao X.Y."/>
            <person name="Jiang Y.T."/>
            <person name="Yu X."/>
            <person name="Hao Y."/>
            <person name="Huang J."/>
            <person name="Zhao X.W."/>
            <person name="Ke S."/>
            <person name="Chen Y.Y."/>
            <person name="Wu W.L."/>
            <person name="Hsu J.L."/>
            <person name="Lin Y.F."/>
            <person name="Huang M.D."/>
            <person name="Li C.Y."/>
            <person name="Huang L."/>
            <person name="Wang Z.W."/>
            <person name="Zhao X."/>
            <person name="Zhong W.Y."/>
            <person name="Peng D.H."/>
            <person name="Ahmad S."/>
            <person name="Lan S."/>
            <person name="Zhang J.S."/>
            <person name="Tsai W.C."/>
            <person name="Van de Peer Y."/>
            <person name="Liu Z.J."/>
        </authorList>
    </citation>
    <scope>NUCLEOTIDE SEQUENCE</scope>
    <source>
        <strain evidence="3">CP</strain>
    </source>
</reference>
<dbReference type="AlphaFoldDB" id="A0AAV9DKV2"/>
<comment type="caution">
    <text evidence="3">The sequence shown here is derived from an EMBL/GenBank/DDBJ whole genome shotgun (WGS) entry which is preliminary data.</text>
</comment>
<name>A0AAV9DKV2_ACOCL</name>
<dbReference type="Gene3D" id="3.30.559.10">
    <property type="entry name" value="Chloramphenicol acetyltransferase-like domain"/>
    <property type="match status" value="2"/>
</dbReference>
<evidence type="ECO:0000256" key="2">
    <source>
        <dbReference type="ARBA" id="ARBA00023315"/>
    </source>
</evidence>